<feature type="compositionally biased region" description="Pro residues" evidence="2">
    <location>
        <begin position="240"/>
        <end position="250"/>
    </location>
</feature>
<feature type="region of interest" description="Disordered" evidence="2">
    <location>
        <begin position="420"/>
        <end position="456"/>
    </location>
</feature>
<proteinExistence type="predicted"/>
<dbReference type="GeneID" id="108021123"/>
<feature type="compositionally biased region" description="Pro residues" evidence="2">
    <location>
        <begin position="477"/>
        <end position="497"/>
    </location>
</feature>
<evidence type="ECO:0000256" key="2">
    <source>
        <dbReference type="SAM" id="MobiDB-lite"/>
    </source>
</evidence>
<feature type="coiled-coil region" evidence="1">
    <location>
        <begin position="130"/>
        <end position="215"/>
    </location>
</feature>
<evidence type="ECO:0000313" key="3">
    <source>
        <dbReference type="Proteomes" id="UP001652628"/>
    </source>
</evidence>
<feature type="compositionally biased region" description="Low complexity" evidence="2">
    <location>
        <begin position="432"/>
        <end position="456"/>
    </location>
</feature>
<dbReference type="Proteomes" id="UP001652628">
    <property type="component" value="Chromosome 2L"/>
</dbReference>
<gene>
    <name evidence="4" type="primary">LOC108021123</name>
</gene>
<organism evidence="3 4">
    <name type="scientific">Drosophila suzukii</name>
    <name type="common">Spotted-wing drosophila fruit fly</name>
    <dbReference type="NCBI Taxonomy" id="28584"/>
    <lineage>
        <taxon>Eukaryota</taxon>
        <taxon>Metazoa</taxon>
        <taxon>Ecdysozoa</taxon>
        <taxon>Arthropoda</taxon>
        <taxon>Hexapoda</taxon>
        <taxon>Insecta</taxon>
        <taxon>Pterygota</taxon>
        <taxon>Neoptera</taxon>
        <taxon>Endopterygota</taxon>
        <taxon>Diptera</taxon>
        <taxon>Brachycera</taxon>
        <taxon>Muscomorpha</taxon>
        <taxon>Ephydroidea</taxon>
        <taxon>Drosophilidae</taxon>
        <taxon>Drosophila</taxon>
        <taxon>Sophophora</taxon>
    </lineage>
</organism>
<reference evidence="3" key="1">
    <citation type="submission" date="2025-05" db="UniProtKB">
        <authorList>
            <consortium name="RefSeq"/>
        </authorList>
    </citation>
    <scope>NUCLEOTIDE SEQUENCE [LARGE SCALE GENOMIC DNA]</scope>
</reference>
<keyword evidence="3" id="KW-1185">Reference proteome</keyword>
<name>A0AB40DJK2_DROSZ</name>
<evidence type="ECO:0000256" key="1">
    <source>
        <dbReference type="SAM" id="Coils"/>
    </source>
</evidence>
<feature type="compositionally biased region" description="Low complexity" evidence="2">
    <location>
        <begin position="251"/>
        <end position="279"/>
    </location>
</feature>
<sequence>METVRMETAMETHFMAKMGKWMTPEEEARQKFIMRERDRERKRIKRLNPEYRQMERERDRFRKLTPRPSVVIPDYPKLSSISFPCLETAELPPVNFNRCLMTPEEEARHKFIMRERDRERKRIKRLNPEYRRMERERDRFRKKARRANLTPEEELRLKMIQRERDRERKRIKRMNPEYRRLEQERDRDRKKARRANEAFRQLEKLRDKIRKDRKKGLLVGDPTQLPPEFAAMMPPVPVVKPELGVPPAPPQSQQLPTPLLQQQQQLQQHQQLPQQQQHQQPPPTHLQEQHLSHQLAHQRNRMMTSQLTQLATPPAHASHLQQLNKLQQLYPPRSFGHPALPIAGVTLMPQLCHPILHQNLSATLYAGPPNGIKQEYGQDISAMAAAQAAALASLRNPQQHHQDDSDMVINLEPEIVLQTGPEVNPAQPPPQQQHHFSAHQQQQHQQQQQQHHLQQQQHCNMFQHMAPQAHMQHMRSLPPPPPPPSLSLPPLPPPPPATHQQQQQQQPAPPQQLQHAPQ</sequence>
<dbReference type="AlphaFoldDB" id="A0AB40DJK2"/>
<dbReference type="RefSeq" id="XP_065724509.2">
    <property type="nucleotide sequence ID" value="XM_065868437.2"/>
</dbReference>
<keyword evidence="1" id="KW-0175">Coiled coil</keyword>
<feature type="region of interest" description="Disordered" evidence="2">
    <location>
        <begin position="240"/>
        <end position="298"/>
    </location>
</feature>
<accession>A0AB40DJK2</accession>
<feature type="region of interest" description="Disordered" evidence="2">
    <location>
        <begin position="469"/>
        <end position="518"/>
    </location>
</feature>
<evidence type="ECO:0000313" key="4">
    <source>
        <dbReference type="RefSeq" id="XP_065724509.2"/>
    </source>
</evidence>
<reference evidence="4" key="2">
    <citation type="submission" date="2025-08" db="UniProtKB">
        <authorList>
            <consortium name="RefSeq"/>
        </authorList>
    </citation>
    <scope>IDENTIFICATION</scope>
</reference>
<protein>
    <submittedName>
        <fullName evidence="4">Uncharacterized protein isoform X1</fullName>
    </submittedName>
</protein>
<feature type="compositionally biased region" description="Low complexity" evidence="2">
    <location>
        <begin position="498"/>
        <end position="518"/>
    </location>
</feature>